<feature type="region of interest" description="Disordered" evidence="1">
    <location>
        <begin position="92"/>
        <end position="138"/>
    </location>
</feature>
<feature type="compositionally biased region" description="Basic residues" evidence="1">
    <location>
        <begin position="48"/>
        <end position="58"/>
    </location>
</feature>
<evidence type="ECO:0000313" key="2">
    <source>
        <dbReference type="EMBL" id="MPN60323.1"/>
    </source>
</evidence>
<organism evidence="2">
    <name type="scientific">bioreactor metagenome</name>
    <dbReference type="NCBI Taxonomy" id="1076179"/>
    <lineage>
        <taxon>unclassified sequences</taxon>
        <taxon>metagenomes</taxon>
        <taxon>ecological metagenomes</taxon>
    </lineage>
</organism>
<evidence type="ECO:0000256" key="1">
    <source>
        <dbReference type="SAM" id="MobiDB-lite"/>
    </source>
</evidence>
<gene>
    <name evidence="2" type="ORF">SDC9_208051</name>
</gene>
<feature type="compositionally biased region" description="Basic and acidic residues" evidence="1">
    <location>
        <begin position="108"/>
        <end position="127"/>
    </location>
</feature>
<comment type="caution">
    <text evidence="2">The sequence shown here is derived from an EMBL/GenBank/DDBJ whole genome shotgun (WGS) entry which is preliminary data.</text>
</comment>
<dbReference type="EMBL" id="VSSQ01135439">
    <property type="protein sequence ID" value="MPN60323.1"/>
    <property type="molecule type" value="Genomic_DNA"/>
</dbReference>
<dbReference type="AlphaFoldDB" id="A0A645JL11"/>
<sequence>MAQRQPVALPPDGARLRHLLRPHLRPLGRILRPAAGTRRAHGAGQGLHRGRLHRRGAGLHRAQPSAPLLLLRALHHAPLAVGRARQGLAAFQGHADRAVRHPPKPRSARRDTLRARHDGESRLERRARPPQARRPRPR</sequence>
<accession>A0A645JL11</accession>
<reference evidence="2" key="1">
    <citation type="submission" date="2019-08" db="EMBL/GenBank/DDBJ databases">
        <authorList>
            <person name="Kucharzyk K."/>
            <person name="Murdoch R.W."/>
            <person name="Higgins S."/>
            <person name="Loffler F."/>
        </authorList>
    </citation>
    <scope>NUCLEOTIDE SEQUENCE</scope>
</reference>
<name>A0A645JL11_9ZZZZ</name>
<feature type="region of interest" description="Disordered" evidence="1">
    <location>
        <begin position="32"/>
        <end position="60"/>
    </location>
</feature>
<protein>
    <submittedName>
        <fullName evidence="2">Uncharacterized protein</fullName>
    </submittedName>
</protein>
<proteinExistence type="predicted"/>